<evidence type="ECO:0000256" key="1">
    <source>
        <dbReference type="ARBA" id="ARBA00009437"/>
    </source>
</evidence>
<evidence type="ECO:0000313" key="7">
    <source>
        <dbReference type="Proteomes" id="UP001300383"/>
    </source>
</evidence>
<dbReference type="Pfam" id="PF03466">
    <property type="entry name" value="LysR_substrate"/>
    <property type="match status" value="1"/>
</dbReference>
<keyword evidence="2" id="KW-0805">Transcription regulation</keyword>
<dbReference type="InterPro" id="IPR050950">
    <property type="entry name" value="HTH-type_LysR_regulators"/>
</dbReference>
<dbReference type="PANTHER" id="PTHR30419">
    <property type="entry name" value="HTH-TYPE TRANSCRIPTIONAL REGULATOR YBHD"/>
    <property type="match status" value="1"/>
</dbReference>
<name>A0AAP4F0J6_9FIRM</name>
<protein>
    <submittedName>
        <fullName evidence="6">LysR substrate-binding domain-containing protein</fullName>
    </submittedName>
</protein>
<dbReference type="GO" id="GO:0003677">
    <property type="term" value="F:DNA binding"/>
    <property type="evidence" value="ECO:0007669"/>
    <property type="project" value="UniProtKB-KW"/>
</dbReference>
<comment type="similarity">
    <text evidence="1">Belongs to the LysR transcriptional regulatory family.</text>
</comment>
<dbReference type="RefSeq" id="WP_283230469.1">
    <property type="nucleotide sequence ID" value="NZ_JASGBQ010000006.1"/>
</dbReference>
<accession>A0AAP4F0J6</accession>
<dbReference type="InterPro" id="IPR036388">
    <property type="entry name" value="WH-like_DNA-bd_sf"/>
</dbReference>
<comment type="caution">
    <text evidence="6">The sequence shown here is derived from an EMBL/GenBank/DDBJ whole genome shotgun (WGS) entry which is preliminary data.</text>
</comment>
<dbReference type="InterPro" id="IPR036390">
    <property type="entry name" value="WH_DNA-bd_sf"/>
</dbReference>
<keyword evidence="4" id="KW-0804">Transcription</keyword>
<dbReference type="PANTHER" id="PTHR30419:SF28">
    <property type="entry name" value="HTH-TYPE TRANSCRIPTIONAL REGULATOR BSDA"/>
    <property type="match status" value="1"/>
</dbReference>
<evidence type="ECO:0000256" key="4">
    <source>
        <dbReference type="ARBA" id="ARBA00023163"/>
    </source>
</evidence>
<sequence length="297" mass="33301">MSMNEYRAFLSVATLGSLTAAATQLGYTQSGISHLIASFESKTGLCLLVRNKKGAQLTPEGRLLLPYIQKIVDTEQALRDTVSTLLDAQTGSLRIGTISSIAINYLPQILKDFSRLHPQITITVNNGSYYDVEQALLNDATDCSFVTFPARREFSAIPLFKERMMVIVNPQNPLSKEHEITPSMLENQDFILPAEGSDYNIGYIFREAKICPQIRMIMRNDYAAVSMVRQNLGITILPELFTDLFTSDEVLGIPLKNTERTIAIAWRKAKTNSPLLQAFLNHLKSIQKWEFPLPETP</sequence>
<dbReference type="AlphaFoldDB" id="A0AAP4F0J6"/>
<keyword evidence="7" id="KW-1185">Reference proteome</keyword>
<dbReference type="GO" id="GO:0005829">
    <property type="term" value="C:cytosol"/>
    <property type="evidence" value="ECO:0007669"/>
    <property type="project" value="TreeGrafter"/>
</dbReference>
<evidence type="ECO:0000256" key="2">
    <source>
        <dbReference type="ARBA" id="ARBA00023015"/>
    </source>
</evidence>
<evidence type="ECO:0000313" key="6">
    <source>
        <dbReference type="EMBL" id="MDI9241963.1"/>
    </source>
</evidence>
<keyword evidence="3" id="KW-0238">DNA-binding</keyword>
<dbReference type="SUPFAM" id="SSF46785">
    <property type="entry name" value="Winged helix' DNA-binding domain"/>
    <property type="match status" value="1"/>
</dbReference>
<gene>
    <name evidence="6" type="ORF">QJ036_05645</name>
</gene>
<dbReference type="Proteomes" id="UP001300383">
    <property type="component" value="Unassembled WGS sequence"/>
</dbReference>
<evidence type="ECO:0000259" key="5">
    <source>
        <dbReference type="PROSITE" id="PS50931"/>
    </source>
</evidence>
<dbReference type="Gene3D" id="3.40.190.290">
    <property type="match status" value="1"/>
</dbReference>
<dbReference type="InterPro" id="IPR000847">
    <property type="entry name" value="LysR_HTH_N"/>
</dbReference>
<dbReference type="EMBL" id="JASGBQ010000006">
    <property type="protein sequence ID" value="MDI9241963.1"/>
    <property type="molecule type" value="Genomic_DNA"/>
</dbReference>
<dbReference type="CDD" id="cd05466">
    <property type="entry name" value="PBP2_LTTR_substrate"/>
    <property type="match status" value="1"/>
</dbReference>
<dbReference type="SUPFAM" id="SSF53850">
    <property type="entry name" value="Periplasmic binding protein-like II"/>
    <property type="match status" value="1"/>
</dbReference>
<dbReference type="PROSITE" id="PS50931">
    <property type="entry name" value="HTH_LYSR"/>
    <property type="match status" value="1"/>
</dbReference>
<organism evidence="6 7">
    <name type="scientific">Fusibacillus kribbianus</name>
    <dbReference type="NCBI Taxonomy" id="3044208"/>
    <lineage>
        <taxon>Bacteria</taxon>
        <taxon>Bacillati</taxon>
        <taxon>Bacillota</taxon>
        <taxon>Clostridia</taxon>
        <taxon>Lachnospirales</taxon>
        <taxon>Lachnospiraceae</taxon>
        <taxon>Fusibacillus</taxon>
    </lineage>
</organism>
<dbReference type="GO" id="GO:0003700">
    <property type="term" value="F:DNA-binding transcription factor activity"/>
    <property type="evidence" value="ECO:0007669"/>
    <property type="project" value="InterPro"/>
</dbReference>
<dbReference type="InterPro" id="IPR005119">
    <property type="entry name" value="LysR_subst-bd"/>
</dbReference>
<reference evidence="6 7" key="1">
    <citation type="submission" date="2023-05" db="EMBL/GenBank/DDBJ databases">
        <title>[ruminococcus] sp. nov., isolated from a pig farm feces dump.</title>
        <authorList>
            <person name="Chang Y.-H."/>
        </authorList>
    </citation>
    <scope>NUCLEOTIDE SEQUENCE [LARGE SCALE GENOMIC DNA]</scope>
    <source>
        <strain evidence="6 7">YH-rum2234</strain>
    </source>
</reference>
<dbReference type="Gene3D" id="1.10.10.10">
    <property type="entry name" value="Winged helix-like DNA-binding domain superfamily/Winged helix DNA-binding domain"/>
    <property type="match status" value="1"/>
</dbReference>
<dbReference type="Pfam" id="PF00126">
    <property type="entry name" value="HTH_1"/>
    <property type="match status" value="1"/>
</dbReference>
<proteinExistence type="inferred from homology"/>
<evidence type="ECO:0000256" key="3">
    <source>
        <dbReference type="ARBA" id="ARBA00023125"/>
    </source>
</evidence>
<feature type="domain" description="HTH lysR-type" evidence="5">
    <location>
        <begin position="1"/>
        <end position="58"/>
    </location>
</feature>